<dbReference type="Pfam" id="PF00168">
    <property type="entry name" value="C2"/>
    <property type="match status" value="2"/>
</dbReference>
<dbReference type="Proteomes" id="UP001152795">
    <property type="component" value="Unassembled WGS sequence"/>
</dbReference>
<dbReference type="InterPro" id="IPR000008">
    <property type="entry name" value="C2_dom"/>
</dbReference>
<evidence type="ECO:0000256" key="3">
    <source>
        <dbReference type="ARBA" id="ARBA00004246"/>
    </source>
</evidence>
<feature type="non-terminal residue" evidence="19">
    <location>
        <position position="306"/>
    </location>
</feature>
<dbReference type="GO" id="GO:0005886">
    <property type="term" value="C:plasma membrane"/>
    <property type="evidence" value="ECO:0007669"/>
    <property type="project" value="UniProtKB-SubCell"/>
</dbReference>
<evidence type="ECO:0000256" key="11">
    <source>
        <dbReference type="ARBA" id="ARBA00022949"/>
    </source>
</evidence>
<dbReference type="SUPFAM" id="SSF49562">
    <property type="entry name" value="C2 domain (Calcium/lipid-binding domain, CaLB)"/>
    <property type="match status" value="2"/>
</dbReference>
<dbReference type="PANTHER" id="PTHR10857:SF102">
    <property type="entry name" value="C2 DOMAIN-CONTAINING PROTEIN"/>
    <property type="match status" value="1"/>
</dbReference>
<keyword evidence="7" id="KW-0597">Phosphoprotein</keyword>
<evidence type="ECO:0000256" key="2">
    <source>
        <dbReference type="ARBA" id="ARBA00004236"/>
    </source>
</evidence>
<keyword evidence="12" id="KW-0472">Membrane</keyword>
<dbReference type="GO" id="GO:0071277">
    <property type="term" value="P:cellular response to calcium ion"/>
    <property type="evidence" value="ECO:0007669"/>
    <property type="project" value="UniProtKB-ARBA"/>
</dbReference>
<dbReference type="CDD" id="cd04047">
    <property type="entry name" value="C2B_Copine"/>
    <property type="match status" value="1"/>
</dbReference>
<dbReference type="GO" id="GO:0005925">
    <property type="term" value="C:focal adhesion"/>
    <property type="evidence" value="ECO:0007669"/>
    <property type="project" value="UniProtKB-SubCell"/>
</dbReference>
<evidence type="ECO:0000256" key="7">
    <source>
        <dbReference type="ARBA" id="ARBA00022553"/>
    </source>
</evidence>
<evidence type="ECO:0000256" key="12">
    <source>
        <dbReference type="ARBA" id="ARBA00023136"/>
    </source>
</evidence>
<keyword evidence="5" id="KW-1003">Cell membrane</keyword>
<evidence type="ECO:0000256" key="13">
    <source>
        <dbReference type="ARBA" id="ARBA00023242"/>
    </source>
</evidence>
<gene>
    <name evidence="19" type="ORF">PACLA_8A048219</name>
</gene>
<evidence type="ECO:0000256" key="5">
    <source>
        <dbReference type="ARBA" id="ARBA00022475"/>
    </source>
</evidence>
<dbReference type="PANTHER" id="PTHR10857">
    <property type="entry name" value="COPINE"/>
    <property type="match status" value="1"/>
</dbReference>
<evidence type="ECO:0000256" key="8">
    <source>
        <dbReference type="ARBA" id="ARBA00022723"/>
    </source>
</evidence>
<accession>A0A6S7I1B3</accession>
<name>A0A6S7I1B3_PARCT</name>
<proteinExistence type="predicted"/>
<dbReference type="InterPro" id="IPR035892">
    <property type="entry name" value="C2_domain_sf"/>
</dbReference>
<keyword evidence="8" id="KW-0479">Metal-binding</keyword>
<dbReference type="GO" id="GO:0005634">
    <property type="term" value="C:nucleus"/>
    <property type="evidence" value="ECO:0007669"/>
    <property type="project" value="UniProtKB-SubCell"/>
</dbReference>
<keyword evidence="13" id="KW-0539">Nucleus</keyword>
<dbReference type="EMBL" id="CACRXK020007385">
    <property type="protein sequence ID" value="CAB4012114.1"/>
    <property type="molecule type" value="Genomic_DNA"/>
</dbReference>
<evidence type="ECO:0000256" key="17">
    <source>
        <dbReference type="ARBA" id="ARBA00076171"/>
    </source>
</evidence>
<keyword evidence="20" id="KW-1185">Reference proteome</keyword>
<dbReference type="GO" id="GO:0005737">
    <property type="term" value="C:cytoplasm"/>
    <property type="evidence" value="ECO:0007669"/>
    <property type="project" value="UniProtKB-SubCell"/>
</dbReference>
<protein>
    <recommendedName>
        <fullName evidence="16">Copine-3</fullName>
    </recommendedName>
    <alternativeName>
        <fullName evidence="17">Copine III</fullName>
    </alternativeName>
</protein>
<evidence type="ECO:0000256" key="16">
    <source>
        <dbReference type="ARBA" id="ARBA00074834"/>
    </source>
</evidence>
<organism evidence="19 20">
    <name type="scientific">Paramuricea clavata</name>
    <name type="common">Red gorgonian</name>
    <name type="synonym">Violescent sea-whip</name>
    <dbReference type="NCBI Taxonomy" id="317549"/>
    <lineage>
        <taxon>Eukaryota</taxon>
        <taxon>Metazoa</taxon>
        <taxon>Cnidaria</taxon>
        <taxon>Anthozoa</taxon>
        <taxon>Octocorallia</taxon>
        <taxon>Malacalcyonacea</taxon>
        <taxon>Plexauridae</taxon>
        <taxon>Paramuricea</taxon>
    </lineage>
</organism>
<dbReference type="FunFam" id="2.60.40.150:FF:000099">
    <property type="entry name" value="Copine 3"/>
    <property type="match status" value="1"/>
</dbReference>
<sequence>MAQPYASAPPMPAPTNPTSLITKVQLSISCNGLVDKDVLSKSDPMAVVCIFSGNQWVEVGRTEQIKDNLNPNFAQSVTVDYHFEELQKLKFSVYDIDDPKADLRKADFLGELECTLGQLVSSQKYSKPLQLPGTGNAGTISITAEELATNHDLVDFTFRASKLDKKDFFGKSDPYLEFSRAKEDGSFVVFHRTEVIKNTLNPSWKPFRLSVVDLCNADLNRTIKVDCYDWDSDGSHDFIGQFTTNLNEMEKAGKPNELSWPCINAKKKAKKKNYNNSGMIYLSRCVITKRYSFLDYVTAGLQLNFS</sequence>
<keyword evidence="9" id="KW-0677">Repeat</keyword>
<keyword evidence="6" id="KW-0963">Cytoplasm</keyword>
<dbReference type="InterPro" id="IPR037768">
    <property type="entry name" value="C2B_Copine"/>
</dbReference>
<comment type="function">
    <text evidence="14">Calcium-dependent phospholipid-binding protein that plays a role in ERBB2-mediated tumor cell migration in response to growth factor heregulin stimulation.</text>
</comment>
<evidence type="ECO:0000256" key="15">
    <source>
        <dbReference type="ARBA" id="ARBA00065466"/>
    </source>
</evidence>
<dbReference type="AlphaFoldDB" id="A0A6S7I1B3"/>
<evidence type="ECO:0000256" key="4">
    <source>
        <dbReference type="ARBA" id="ARBA00004496"/>
    </source>
</evidence>
<dbReference type="GO" id="GO:0005544">
    <property type="term" value="F:calcium-dependent phospholipid binding"/>
    <property type="evidence" value="ECO:0007669"/>
    <property type="project" value="InterPro"/>
</dbReference>
<reference evidence="19" key="1">
    <citation type="submission" date="2020-04" db="EMBL/GenBank/DDBJ databases">
        <authorList>
            <person name="Alioto T."/>
            <person name="Alioto T."/>
            <person name="Gomez Garrido J."/>
        </authorList>
    </citation>
    <scope>NUCLEOTIDE SEQUENCE</scope>
    <source>
        <strain evidence="19">A484AB</strain>
    </source>
</reference>
<evidence type="ECO:0000259" key="18">
    <source>
        <dbReference type="PROSITE" id="PS50004"/>
    </source>
</evidence>
<evidence type="ECO:0000256" key="10">
    <source>
        <dbReference type="ARBA" id="ARBA00022837"/>
    </source>
</evidence>
<evidence type="ECO:0000256" key="9">
    <source>
        <dbReference type="ARBA" id="ARBA00022737"/>
    </source>
</evidence>
<feature type="domain" description="C2" evidence="18">
    <location>
        <begin position="136"/>
        <end position="259"/>
    </location>
</feature>
<dbReference type="PROSITE" id="PS50004">
    <property type="entry name" value="C2"/>
    <property type="match status" value="2"/>
</dbReference>
<comment type="subcellular location">
    <subcellularLocation>
        <location evidence="3">Cell junction</location>
        <location evidence="3">Focal adhesion</location>
    </subcellularLocation>
    <subcellularLocation>
        <location evidence="2">Cell membrane</location>
    </subcellularLocation>
    <subcellularLocation>
        <location evidence="4">Cytoplasm</location>
    </subcellularLocation>
    <subcellularLocation>
        <location evidence="1">Nucleus</location>
    </subcellularLocation>
</comment>
<keyword evidence="10" id="KW-0106">Calcium</keyword>
<dbReference type="FunFam" id="2.60.40.150:FF:000042">
    <property type="entry name" value="Copine 3"/>
    <property type="match status" value="1"/>
</dbReference>
<keyword evidence="11" id="KW-0965">Cell junction</keyword>
<evidence type="ECO:0000256" key="6">
    <source>
        <dbReference type="ARBA" id="ARBA00022490"/>
    </source>
</evidence>
<dbReference type="SMART" id="SM00239">
    <property type="entry name" value="C2"/>
    <property type="match status" value="2"/>
</dbReference>
<dbReference type="OrthoDB" id="5855668at2759"/>
<evidence type="ECO:0000256" key="14">
    <source>
        <dbReference type="ARBA" id="ARBA00058857"/>
    </source>
</evidence>
<dbReference type="GO" id="GO:0046872">
    <property type="term" value="F:metal ion binding"/>
    <property type="evidence" value="ECO:0007669"/>
    <property type="project" value="UniProtKB-KW"/>
</dbReference>
<comment type="subunit">
    <text evidence="15">Monomer. Interacts with ERBB2 (preferentially with the tyrosine phosphorylated form); this interaction occurs at the cell membrane and is increased in a growth factor heregulin-dependent manner. Interacts with SHC1; this interaction may mediate the binding of CPNE3 with ERBB2. Interacts with RACK1.</text>
</comment>
<evidence type="ECO:0000313" key="20">
    <source>
        <dbReference type="Proteomes" id="UP001152795"/>
    </source>
</evidence>
<feature type="domain" description="C2" evidence="18">
    <location>
        <begin position="1"/>
        <end position="129"/>
    </location>
</feature>
<evidence type="ECO:0000313" key="19">
    <source>
        <dbReference type="EMBL" id="CAB4012114.1"/>
    </source>
</evidence>
<dbReference type="InterPro" id="IPR045052">
    <property type="entry name" value="Copine"/>
</dbReference>
<comment type="caution">
    <text evidence="19">The sequence shown here is derived from an EMBL/GenBank/DDBJ whole genome shotgun (WGS) entry which is preliminary data.</text>
</comment>
<evidence type="ECO:0000256" key="1">
    <source>
        <dbReference type="ARBA" id="ARBA00004123"/>
    </source>
</evidence>
<dbReference type="Gene3D" id="2.60.40.150">
    <property type="entry name" value="C2 domain"/>
    <property type="match status" value="2"/>
</dbReference>
<dbReference type="CDD" id="cd04048">
    <property type="entry name" value="C2A_Copine"/>
    <property type="match status" value="1"/>
</dbReference>